<dbReference type="SMART" id="SM00421">
    <property type="entry name" value="HTH_LUXR"/>
    <property type="match status" value="1"/>
</dbReference>
<dbReference type="Gene3D" id="3.40.50.2300">
    <property type="match status" value="1"/>
</dbReference>
<dbReference type="CDD" id="cd06170">
    <property type="entry name" value="LuxR_C_like"/>
    <property type="match status" value="1"/>
</dbReference>
<feature type="domain" description="HTH luxR-type" evidence="6">
    <location>
        <begin position="134"/>
        <end position="199"/>
    </location>
</feature>
<dbReference type="SMART" id="SM00448">
    <property type="entry name" value="REC"/>
    <property type="match status" value="1"/>
</dbReference>
<evidence type="ECO:0000313" key="9">
    <source>
        <dbReference type="Proteomes" id="UP000267208"/>
    </source>
</evidence>
<evidence type="ECO:0000259" key="6">
    <source>
        <dbReference type="PROSITE" id="PS50043"/>
    </source>
</evidence>
<dbReference type="PROSITE" id="PS50043">
    <property type="entry name" value="HTH_LUXR_2"/>
    <property type="match status" value="1"/>
</dbReference>
<evidence type="ECO:0000256" key="4">
    <source>
        <dbReference type="ARBA" id="ARBA00023163"/>
    </source>
</evidence>
<dbReference type="PANTHER" id="PTHR43214:SF42">
    <property type="entry name" value="TRANSCRIPTIONAL REGULATORY PROTEIN DESR"/>
    <property type="match status" value="1"/>
</dbReference>
<keyword evidence="1 5" id="KW-0597">Phosphoprotein</keyword>
<dbReference type="Pfam" id="PF00072">
    <property type="entry name" value="Response_reg"/>
    <property type="match status" value="1"/>
</dbReference>
<name>A0A386PRG3_9LACO</name>
<dbReference type="OrthoDB" id="9780153at2"/>
<dbReference type="PROSITE" id="PS00622">
    <property type="entry name" value="HTH_LUXR_1"/>
    <property type="match status" value="1"/>
</dbReference>
<dbReference type="InterPro" id="IPR000792">
    <property type="entry name" value="Tscrpt_reg_LuxR_C"/>
</dbReference>
<dbReference type="RefSeq" id="WP_120141547.1">
    <property type="nucleotide sequence ID" value="NZ_CP031933.2"/>
</dbReference>
<keyword evidence="9" id="KW-1185">Reference proteome</keyword>
<gene>
    <name evidence="8" type="ORF">D1B17_00855</name>
</gene>
<feature type="modified residue" description="4-aspartylphosphate" evidence="5">
    <location>
        <position position="54"/>
    </location>
</feature>
<dbReference type="Pfam" id="PF00196">
    <property type="entry name" value="GerE"/>
    <property type="match status" value="1"/>
</dbReference>
<dbReference type="InterPro" id="IPR001789">
    <property type="entry name" value="Sig_transdc_resp-reg_receiver"/>
</dbReference>
<dbReference type="GO" id="GO:0003677">
    <property type="term" value="F:DNA binding"/>
    <property type="evidence" value="ECO:0007669"/>
    <property type="project" value="UniProtKB-KW"/>
</dbReference>
<dbReference type="SUPFAM" id="SSF52172">
    <property type="entry name" value="CheY-like"/>
    <property type="match status" value="1"/>
</dbReference>
<dbReference type="EMBL" id="CP031933">
    <property type="protein sequence ID" value="AYE37283.1"/>
    <property type="molecule type" value="Genomic_DNA"/>
</dbReference>
<dbReference type="AlphaFoldDB" id="A0A386PRG3"/>
<reference evidence="9" key="1">
    <citation type="submission" date="2018-08" db="EMBL/GenBank/DDBJ databases">
        <title>Genome of Lactobacillus sp. HBUAS52074.</title>
        <authorList>
            <person name="Guo Z."/>
            <person name="Zhang Z.D."/>
        </authorList>
    </citation>
    <scope>NUCLEOTIDE SEQUENCE [LARGE SCALE GENOMIC DNA]</scope>
    <source>
        <strain evidence="9">HBUAS52074</strain>
    </source>
</reference>
<evidence type="ECO:0000256" key="1">
    <source>
        <dbReference type="ARBA" id="ARBA00022553"/>
    </source>
</evidence>
<accession>A0A386PRG3</accession>
<evidence type="ECO:0000313" key="8">
    <source>
        <dbReference type="EMBL" id="AYE37283.1"/>
    </source>
</evidence>
<keyword evidence="2" id="KW-0805">Transcription regulation</keyword>
<dbReference type="PRINTS" id="PR00038">
    <property type="entry name" value="HTHLUXR"/>
</dbReference>
<feature type="domain" description="Response regulatory" evidence="7">
    <location>
        <begin position="3"/>
        <end position="119"/>
    </location>
</feature>
<proteinExistence type="predicted"/>
<sequence length="201" mass="21831">MTTIFLAEDQKLLNTALATLLGLEDDLEVIGTATNGETALASIITKNPDVAILDIEMPDLSGLDVAQQIHLLKLPIKVIILTTFANAEYFAQAVAAKVNGYLLKDNPTDQLVKAIHEVLDGKTIFSPELVSTIISAEQNPLTKRELDVLREIKTGKSSKEIAKAVFLSEGTVRNYISSILSKTGTSSRIEALNVAEKNKWI</sequence>
<dbReference type="SUPFAM" id="SSF46894">
    <property type="entry name" value="C-terminal effector domain of the bipartite response regulators"/>
    <property type="match status" value="1"/>
</dbReference>
<dbReference type="GO" id="GO:0006355">
    <property type="term" value="P:regulation of DNA-templated transcription"/>
    <property type="evidence" value="ECO:0007669"/>
    <property type="project" value="InterPro"/>
</dbReference>
<evidence type="ECO:0000256" key="3">
    <source>
        <dbReference type="ARBA" id="ARBA00023125"/>
    </source>
</evidence>
<dbReference type="InterPro" id="IPR016032">
    <property type="entry name" value="Sig_transdc_resp-reg_C-effctor"/>
</dbReference>
<evidence type="ECO:0000256" key="2">
    <source>
        <dbReference type="ARBA" id="ARBA00023015"/>
    </source>
</evidence>
<dbReference type="GO" id="GO:0000160">
    <property type="term" value="P:phosphorelay signal transduction system"/>
    <property type="evidence" value="ECO:0007669"/>
    <property type="project" value="InterPro"/>
</dbReference>
<dbReference type="PANTHER" id="PTHR43214">
    <property type="entry name" value="TWO-COMPONENT RESPONSE REGULATOR"/>
    <property type="match status" value="1"/>
</dbReference>
<evidence type="ECO:0000256" key="5">
    <source>
        <dbReference type="PROSITE-ProRule" id="PRU00169"/>
    </source>
</evidence>
<keyword evidence="4" id="KW-0804">Transcription</keyword>
<dbReference type="Proteomes" id="UP000267208">
    <property type="component" value="Chromosome"/>
</dbReference>
<protein>
    <submittedName>
        <fullName evidence="8">Response regulator transcription factor</fullName>
    </submittedName>
</protein>
<dbReference type="KEGG" id="lzh:D1B17_00855"/>
<evidence type="ECO:0000259" key="7">
    <source>
        <dbReference type="PROSITE" id="PS50110"/>
    </source>
</evidence>
<dbReference type="PROSITE" id="PS50110">
    <property type="entry name" value="RESPONSE_REGULATORY"/>
    <property type="match status" value="1"/>
</dbReference>
<organism evidence="8 9">
    <name type="scientific">Companilactobacillus zhachilii</name>
    <dbReference type="NCBI Taxonomy" id="2304606"/>
    <lineage>
        <taxon>Bacteria</taxon>
        <taxon>Bacillati</taxon>
        <taxon>Bacillota</taxon>
        <taxon>Bacilli</taxon>
        <taxon>Lactobacillales</taxon>
        <taxon>Lactobacillaceae</taxon>
        <taxon>Companilactobacillus</taxon>
    </lineage>
</organism>
<dbReference type="InterPro" id="IPR011006">
    <property type="entry name" value="CheY-like_superfamily"/>
</dbReference>
<keyword evidence="3" id="KW-0238">DNA-binding</keyword>
<dbReference type="InterPro" id="IPR039420">
    <property type="entry name" value="WalR-like"/>
</dbReference>